<dbReference type="AlphaFoldDB" id="A0A381UAX9"/>
<reference evidence="6" key="1">
    <citation type="submission" date="2018-05" db="EMBL/GenBank/DDBJ databases">
        <authorList>
            <person name="Lanie J.A."/>
            <person name="Ng W.-L."/>
            <person name="Kazmierczak K.M."/>
            <person name="Andrzejewski T.M."/>
            <person name="Davidsen T.M."/>
            <person name="Wayne K.J."/>
            <person name="Tettelin H."/>
            <person name="Glass J.I."/>
            <person name="Rusch D."/>
            <person name="Podicherti R."/>
            <person name="Tsui H.-C.T."/>
            <person name="Winkler M.E."/>
        </authorList>
    </citation>
    <scope>NUCLEOTIDE SEQUENCE</scope>
</reference>
<dbReference type="EMBL" id="UINC01005943">
    <property type="protein sequence ID" value="SVA24517.1"/>
    <property type="molecule type" value="Genomic_DNA"/>
</dbReference>
<dbReference type="PROSITE" id="PS51712">
    <property type="entry name" value="G_ENGA"/>
    <property type="match status" value="1"/>
</dbReference>
<evidence type="ECO:0000256" key="3">
    <source>
        <dbReference type="ARBA" id="ARBA00022741"/>
    </source>
</evidence>
<dbReference type="Pfam" id="PF01926">
    <property type="entry name" value="MMR_HSR1"/>
    <property type="match status" value="2"/>
</dbReference>
<gene>
    <name evidence="6" type="ORF">METZ01_LOCUS77371</name>
</gene>
<dbReference type="PANTHER" id="PTHR43834:SF6">
    <property type="entry name" value="GTPASE DER"/>
    <property type="match status" value="1"/>
</dbReference>
<keyword evidence="4" id="KW-0342">GTP-binding</keyword>
<dbReference type="InterPro" id="IPR005225">
    <property type="entry name" value="Small_GTP-bd"/>
</dbReference>
<keyword evidence="3" id="KW-0547">Nucleotide-binding</keyword>
<dbReference type="InterPro" id="IPR006073">
    <property type="entry name" value="GTP-bd"/>
</dbReference>
<dbReference type="PANTHER" id="PTHR43834">
    <property type="entry name" value="GTPASE DER"/>
    <property type="match status" value="1"/>
</dbReference>
<dbReference type="GO" id="GO:0042254">
    <property type="term" value="P:ribosome biogenesis"/>
    <property type="evidence" value="ECO:0007669"/>
    <property type="project" value="UniProtKB-KW"/>
</dbReference>
<evidence type="ECO:0000259" key="5">
    <source>
        <dbReference type="PROSITE" id="PS51712"/>
    </source>
</evidence>
<proteinExistence type="predicted"/>
<dbReference type="GO" id="GO:0043022">
    <property type="term" value="F:ribosome binding"/>
    <property type="evidence" value="ECO:0007669"/>
    <property type="project" value="TreeGrafter"/>
</dbReference>
<sequence length="213" mass="23564">MSSPLSIAAIVGRPNVGKSTFFNRLIGRRSALVEKKPGITRDRNYGKAQYHGFEFIVVDTGGFEPVAETSLIQKMAKQAQLAVEEADCVLFVVNAQEGWTPADEEIYRTLVEAGRPLFVVVNKADNQRLENESLEFHQLGIEKIFPVSSEHNRGIEGLLQEVNQQVPLQQKNLDSEKELNNPETPVAVAVVGKPNAGKSSIVNALLRKERMIV</sequence>
<evidence type="ECO:0000256" key="1">
    <source>
        <dbReference type="ARBA" id="ARBA00022517"/>
    </source>
</evidence>
<evidence type="ECO:0000256" key="4">
    <source>
        <dbReference type="ARBA" id="ARBA00023134"/>
    </source>
</evidence>
<dbReference type="PRINTS" id="PR00326">
    <property type="entry name" value="GTP1OBG"/>
</dbReference>
<accession>A0A381UAX9</accession>
<protein>
    <recommendedName>
        <fullName evidence="5">EngA-type G domain-containing protein</fullName>
    </recommendedName>
</protein>
<feature type="non-terminal residue" evidence="6">
    <location>
        <position position="1"/>
    </location>
</feature>
<dbReference type="CDD" id="cd01894">
    <property type="entry name" value="EngA1"/>
    <property type="match status" value="1"/>
</dbReference>
<evidence type="ECO:0000256" key="2">
    <source>
        <dbReference type="ARBA" id="ARBA00022737"/>
    </source>
</evidence>
<dbReference type="FunFam" id="3.40.50.300:FF:000057">
    <property type="entry name" value="GTPase Der"/>
    <property type="match status" value="1"/>
</dbReference>
<dbReference type="Gene3D" id="3.40.50.300">
    <property type="entry name" value="P-loop containing nucleotide triphosphate hydrolases"/>
    <property type="match status" value="2"/>
</dbReference>
<dbReference type="GO" id="GO:0005525">
    <property type="term" value="F:GTP binding"/>
    <property type="evidence" value="ECO:0007669"/>
    <property type="project" value="UniProtKB-KW"/>
</dbReference>
<organism evidence="6">
    <name type="scientific">marine metagenome</name>
    <dbReference type="NCBI Taxonomy" id="408172"/>
    <lineage>
        <taxon>unclassified sequences</taxon>
        <taxon>metagenomes</taxon>
        <taxon>ecological metagenomes</taxon>
    </lineage>
</organism>
<dbReference type="InterPro" id="IPR027417">
    <property type="entry name" value="P-loop_NTPase"/>
</dbReference>
<feature type="non-terminal residue" evidence="6">
    <location>
        <position position="213"/>
    </location>
</feature>
<evidence type="ECO:0000313" key="6">
    <source>
        <dbReference type="EMBL" id="SVA24517.1"/>
    </source>
</evidence>
<dbReference type="InterPro" id="IPR031166">
    <property type="entry name" value="G_ENGA"/>
</dbReference>
<keyword evidence="1" id="KW-0690">Ribosome biogenesis</keyword>
<dbReference type="NCBIfam" id="TIGR00231">
    <property type="entry name" value="small_GTP"/>
    <property type="match status" value="1"/>
</dbReference>
<name>A0A381UAX9_9ZZZZ</name>
<keyword evidence="2" id="KW-0677">Repeat</keyword>
<dbReference type="SUPFAM" id="SSF52540">
    <property type="entry name" value="P-loop containing nucleoside triphosphate hydrolases"/>
    <property type="match status" value="2"/>
</dbReference>
<feature type="domain" description="EngA-type G" evidence="5">
    <location>
        <begin position="6"/>
        <end position="170"/>
    </location>
</feature>